<name>S0BE37_TAPDE</name>
<dbReference type="SUPFAM" id="SSF54236">
    <property type="entry name" value="Ubiquitin-like"/>
    <property type="match status" value="1"/>
</dbReference>
<dbReference type="PROSITE" id="PS50053">
    <property type="entry name" value="UBIQUITIN_2"/>
    <property type="match status" value="1"/>
</dbReference>
<sequence length="273" mass="30129">MGSCLSSPGVDQSSANQTRDTAAPTTTTSSRRQHRDRERTSLERRNTEARHELIAGRGEAPTYRKHGTWVANPPVTRKELEHARLAFWETADTFGGRKEVWDILRAAVNCDDVNTASTMLKGADLRLLGNGDLIHGCYDPTGFFYKIPENCLSDPSNLQVEDTTDSPILAPPIAEEFPESQLLDLKVRLSHNSQVQIRFSRHMTGILIRQDLLVKVALAEKVSSVSTKIQAATGVKSLKLMVLGRMLKDDGRQTLKDAGWTPGLIVQGLVTQA</sequence>
<feature type="compositionally biased region" description="Polar residues" evidence="1">
    <location>
        <begin position="1"/>
        <end position="17"/>
    </location>
</feature>
<accession>S0BE37</accession>
<dbReference type="EMBL" id="CAHR02000044">
    <property type="protein sequence ID" value="CCG81544.1"/>
    <property type="molecule type" value="Genomic_DNA"/>
</dbReference>
<evidence type="ECO:0000313" key="4">
    <source>
        <dbReference type="Proteomes" id="UP000013776"/>
    </source>
</evidence>
<dbReference type="Gene3D" id="1.20.225.20">
    <property type="entry name" value="Ub domain-containing protein, DC-UbP/UBTD2, N-terminal domain"/>
    <property type="match status" value="1"/>
</dbReference>
<evidence type="ECO:0000259" key="2">
    <source>
        <dbReference type="PROSITE" id="PS50053"/>
    </source>
</evidence>
<reference evidence="3 4" key="1">
    <citation type="journal article" date="2013" name="MBio">
        <title>Genome sequencing of the plant pathogen Taphrina deformans, the causal agent of peach leaf curl.</title>
        <authorList>
            <person name="Cisse O.H."/>
            <person name="Almeida J.M.G.C.F."/>
            <person name="Fonseca A."/>
            <person name="Kumar A.A."/>
            <person name="Salojaervi J."/>
            <person name="Overmyer K."/>
            <person name="Hauser P.M."/>
            <person name="Pagni M."/>
        </authorList>
    </citation>
    <scope>NUCLEOTIDE SEQUENCE [LARGE SCALE GENOMIC DNA]</scope>
    <source>
        <strain evidence="4">PYCC 5710 / ATCC 11124 / CBS 356.35 / IMI 108563 / JCM 9778 / NBRC 8474</strain>
    </source>
</reference>
<proteinExistence type="predicted"/>
<organism evidence="3 4">
    <name type="scientific">Taphrina deformans (strain PYCC 5710 / ATCC 11124 / CBS 356.35 / IMI 108563 / JCM 9778 / NBRC 8474)</name>
    <name type="common">Peach leaf curl fungus</name>
    <name type="synonym">Lalaria deformans</name>
    <dbReference type="NCBI Taxonomy" id="1097556"/>
    <lineage>
        <taxon>Eukaryota</taxon>
        <taxon>Fungi</taxon>
        <taxon>Dikarya</taxon>
        <taxon>Ascomycota</taxon>
        <taxon>Taphrinomycotina</taxon>
        <taxon>Taphrinomycetes</taxon>
        <taxon>Taphrinales</taxon>
        <taxon>Taphrinaceae</taxon>
        <taxon>Taphrina</taxon>
    </lineage>
</organism>
<evidence type="ECO:0000313" key="3">
    <source>
        <dbReference type="EMBL" id="CCG81544.1"/>
    </source>
</evidence>
<dbReference type="Pfam" id="PF16455">
    <property type="entry name" value="UBD"/>
    <property type="match status" value="1"/>
</dbReference>
<keyword evidence="4" id="KW-1185">Reference proteome</keyword>
<dbReference type="CDD" id="cd17039">
    <property type="entry name" value="Ubl_ubiquitin_like"/>
    <property type="match status" value="1"/>
</dbReference>
<dbReference type="InterPro" id="IPR000626">
    <property type="entry name" value="Ubiquitin-like_dom"/>
</dbReference>
<dbReference type="OrthoDB" id="1640476at2759"/>
<feature type="compositionally biased region" description="Basic and acidic residues" evidence="1">
    <location>
        <begin position="35"/>
        <end position="50"/>
    </location>
</feature>
<gene>
    <name evidence="3" type="ORF">TAPDE_001387</name>
</gene>
<comment type="caution">
    <text evidence="3">The sequence shown here is derived from an EMBL/GenBank/DDBJ whole genome shotgun (WGS) entry which is preliminary data.</text>
</comment>
<protein>
    <submittedName>
        <fullName evidence="3">Ubiquitin domain protein</fullName>
    </submittedName>
</protein>
<dbReference type="PANTHER" id="PTHR13609">
    <property type="entry name" value="UBIQUITIN DOMAIN CONTAINING 1 PROTEIN-RELATED"/>
    <property type="match status" value="1"/>
</dbReference>
<dbReference type="VEuPathDB" id="FungiDB:TAPDE_001387"/>
<dbReference type="eggNOG" id="KOG0013">
    <property type="taxonomic scope" value="Eukaryota"/>
</dbReference>
<dbReference type="Proteomes" id="UP000013776">
    <property type="component" value="Unassembled WGS sequence"/>
</dbReference>
<feature type="domain" description="Ubiquitin-like" evidence="2">
    <location>
        <begin position="193"/>
        <end position="273"/>
    </location>
</feature>
<dbReference type="InterPro" id="IPR038169">
    <property type="entry name" value="DC-UbP/UBTD2_N_sf"/>
</dbReference>
<dbReference type="InterPro" id="IPR029071">
    <property type="entry name" value="Ubiquitin-like_domsf"/>
</dbReference>
<dbReference type="AlphaFoldDB" id="S0BE37"/>
<dbReference type="InterPro" id="IPR032752">
    <property type="entry name" value="DC-UbP/UBTD2_N"/>
</dbReference>
<feature type="compositionally biased region" description="Low complexity" evidence="1">
    <location>
        <begin position="18"/>
        <end position="30"/>
    </location>
</feature>
<feature type="region of interest" description="Disordered" evidence="1">
    <location>
        <begin position="1"/>
        <end position="50"/>
    </location>
</feature>
<evidence type="ECO:0000256" key="1">
    <source>
        <dbReference type="SAM" id="MobiDB-lite"/>
    </source>
</evidence>
<dbReference type="InterPro" id="IPR039869">
    <property type="entry name" value="UBTD1/2"/>
</dbReference>